<dbReference type="EMBL" id="CP165625">
    <property type="protein sequence ID" value="XDU96974.1"/>
    <property type="molecule type" value="Genomic_DNA"/>
</dbReference>
<dbReference type="Gene3D" id="1.10.275.10">
    <property type="entry name" value="Fumarase/aspartase (N-terminal domain)"/>
    <property type="match status" value="1"/>
</dbReference>
<dbReference type="CDD" id="cd01597">
    <property type="entry name" value="pCLME"/>
    <property type="match status" value="1"/>
</dbReference>
<dbReference type="InterPro" id="IPR024083">
    <property type="entry name" value="Fumarase/histidase_N"/>
</dbReference>
<dbReference type="EC" id="5.5.1.2" evidence="3"/>
<dbReference type="SMART" id="SM00998">
    <property type="entry name" value="ADSL_C"/>
    <property type="match status" value="1"/>
</dbReference>
<keyword evidence="3" id="KW-0413">Isomerase</keyword>
<dbReference type="PANTHER" id="PTHR43172:SF2">
    <property type="entry name" value="ADENYLOSUCCINATE LYASE C-TERMINAL DOMAIN-CONTAINING PROTEIN"/>
    <property type="match status" value="1"/>
</dbReference>
<dbReference type="InterPro" id="IPR020557">
    <property type="entry name" value="Fumarate_lyase_CS"/>
</dbReference>
<protein>
    <submittedName>
        <fullName evidence="3">3-carboxy-cis,cis-muconate cycloisomerase</fullName>
        <ecNumber evidence="3">5.5.1.2</ecNumber>
    </submittedName>
</protein>
<dbReference type="PRINTS" id="PR00149">
    <property type="entry name" value="FUMRATELYASE"/>
</dbReference>
<dbReference type="InterPro" id="IPR022761">
    <property type="entry name" value="Fumarate_lyase_N"/>
</dbReference>
<gene>
    <name evidence="3" type="primary">pcaB</name>
    <name evidence="3" type="ORF">AB3G34_07630</name>
</gene>
<reference evidence="3" key="1">
    <citation type="submission" date="2024-07" db="EMBL/GenBank/DDBJ databases">
        <authorList>
            <person name="Biller S.J."/>
        </authorList>
    </citation>
    <scope>NUCLEOTIDE SEQUENCE</scope>
    <source>
        <strain evidence="3">WC2409</strain>
    </source>
</reference>
<accession>A0AB39W8J8</accession>
<dbReference type="Gene3D" id="1.20.200.10">
    <property type="entry name" value="Fumarase/aspartase (Central domain)"/>
    <property type="match status" value="1"/>
</dbReference>
<dbReference type="GO" id="GO:0016829">
    <property type="term" value="F:lyase activity"/>
    <property type="evidence" value="ECO:0007669"/>
    <property type="project" value="UniProtKB-ARBA"/>
</dbReference>
<dbReference type="RefSeq" id="WP_369753965.1">
    <property type="nucleotide sequence ID" value="NZ_CP165625.1"/>
</dbReference>
<dbReference type="PROSITE" id="PS00163">
    <property type="entry name" value="FUMARATE_LYASES"/>
    <property type="match status" value="1"/>
</dbReference>
<dbReference type="AlphaFoldDB" id="A0AB39W8J8"/>
<evidence type="ECO:0000259" key="2">
    <source>
        <dbReference type="SMART" id="SM00998"/>
    </source>
</evidence>
<dbReference type="InterPro" id="IPR012789">
    <property type="entry name" value="Protocat_PcaB-like"/>
</dbReference>
<name>A0AB39W8J8_9FLAO</name>
<dbReference type="InterPro" id="IPR000362">
    <property type="entry name" value="Fumarate_lyase_fam"/>
</dbReference>
<evidence type="ECO:0000256" key="1">
    <source>
        <dbReference type="ARBA" id="ARBA00034772"/>
    </source>
</evidence>
<proteinExistence type="inferred from homology"/>
<dbReference type="PANTHER" id="PTHR43172">
    <property type="entry name" value="ADENYLOSUCCINATE LYASE"/>
    <property type="match status" value="1"/>
</dbReference>
<dbReference type="InterPro" id="IPR019468">
    <property type="entry name" value="AdenyloSucc_lyase_C"/>
</dbReference>
<dbReference type="InterPro" id="IPR008948">
    <property type="entry name" value="L-Aspartase-like"/>
</dbReference>
<dbReference type="Gene3D" id="1.10.40.30">
    <property type="entry name" value="Fumarase/aspartase (C-terminal domain)"/>
    <property type="match status" value="1"/>
</dbReference>
<dbReference type="NCBIfam" id="TIGR02426">
    <property type="entry name" value="protocat_pcaB"/>
    <property type="match status" value="1"/>
</dbReference>
<organism evidence="3">
    <name type="scientific">Flavobacterium sp. WC2409</name>
    <dbReference type="NCBI Taxonomy" id="3234139"/>
    <lineage>
        <taxon>Bacteria</taxon>
        <taxon>Pseudomonadati</taxon>
        <taxon>Bacteroidota</taxon>
        <taxon>Flavobacteriia</taxon>
        <taxon>Flavobacteriales</taxon>
        <taxon>Flavobacteriaceae</taxon>
        <taxon>Flavobacterium</taxon>
    </lineage>
</organism>
<dbReference type="Pfam" id="PF00206">
    <property type="entry name" value="Lyase_1"/>
    <property type="match status" value="1"/>
</dbReference>
<feature type="domain" description="Adenylosuccinate lyase C-terminal" evidence="2">
    <location>
        <begin position="358"/>
        <end position="432"/>
    </location>
</feature>
<dbReference type="GO" id="GO:0019619">
    <property type="term" value="P:3,4-dihydroxybenzoate catabolic process"/>
    <property type="evidence" value="ECO:0007669"/>
    <property type="project" value="InterPro"/>
</dbReference>
<dbReference type="SUPFAM" id="SSF48557">
    <property type="entry name" value="L-aspartase-like"/>
    <property type="match status" value="1"/>
</dbReference>
<dbReference type="Pfam" id="PF10397">
    <property type="entry name" value="ADSL_C"/>
    <property type="match status" value="1"/>
</dbReference>
<dbReference type="GO" id="GO:0047472">
    <property type="term" value="F:3-carboxy-cis,cis-muconate cycloisomerase activity"/>
    <property type="evidence" value="ECO:0007669"/>
    <property type="project" value="UniProtKB-EC"/>
</dbReference>
<sequence>MSLYTQLFYSKEVDAMFSDSEAIAQMLRVEVALAEAQANKGLFSKIIAETIKACGIVSKIDIEKLKSEIALGGNATIPLVKQLTQIVKNKEIEASKYVHLGATSQDIVDTAMVLQIQSFILWLEIKCSQLEQQLLELTMAHRETIMVGRTLLQQAKPTTFGFKTAGWLTAISRSKQRLQEIKRRILVVQLGGAVGNGNTNISIEIQEELARLLGLSPSFTWHSHRDNLAEMASILGILSGSLGKIAKDISLLMQTEVGEVFEGAAEGKGGSSTMPHKRNPVTCAAILANTNRLPHLVATILSAMAQEHERSAGLWHSEWEVLTEIMQLTAGSLEKSIALIEGLEVDENRMLENLELTKGLIYAENITLALAQKTGKLAAHEWIENACKKAIQEKKHLKEVALEMNIDVADLDSLFDPKNAIGLSFDLIDQVVKKFQ</sequence>
<comment type="similarity">
    <text evidence="1">Belongs to the class-II fumarase/aspartase family.</text>
</comment>
<dbReference type="PRINTS" id="PR00145">
    <property type="entry name" value="ARGSUCLYASE"/>
</dbReference>
<evidence type="ECO:0000313" key="3">
    <source>
        <dbReference type="EMBL" id="XDU96974.1"/>
    </source>
</evidence>